<evidence type="ECO:0000256" key="6">
    <source>
        <dbReference type="ARBA" id="ARBA00023136"/>
    </source>
</evidence>
<reference evidence="9 10" key="1">
    <citation type="submission" date="2023-03" db="EMBL/GenBank/DDBJ databases">
        <title>Paludisphaera mucosa sp. nov. a novel planctomycete from northern fen.</title>
        <authorList>
            <person name="Ivanova A."/>
        </authorList>
    </citation>
    <scope>NUCLEOTIDE SEQUENCE [LARGE SCALE GENOMIC DNA]</scope>
    <source>
        <strain evidence="9 10">Pla2</strain>
    </source>
</reference>
<evidence type="ECO:0000256" key="7">
    <source>
        <dbReference type="SAM" id="Phobius"/>
    </source>
</evidence>
<organism evidence="9 10">
    <name type="scientific">Paludisphaera mucosa</name>
    <dbReference type="NCBI Taxonomy" id="3030827"/>
    <lineage>
        <taxon>Bacteria</taxon>
        <taxon>Pseudomonadati</taxon>
        <taxon>Planctomycetota</taxon>
        <taxon>Planctomycetia</taxon>
        <taxon>Isosphaerales</taxon>
        <taxon>Isosphaeraceae</taxon>
        <taxon>Paludisphaera</taxon>
    </lineage>
</organism>
<protein>
    <submittedName>
        <fullName evidence="9">Type II secretion system F family protein</fullName>
    </submittedName>
</protein>
<dbReference type="PANTHER" id="PTHR30012">
    <property type="entry name" value="GENERAL SECRETION PATHWAY PROTEIN"/>
    <property type="match status" value="1"/>
</dbReference>
<keyword evidence="3" id="KW-1003">Cell membrane</keyword>
<dbReference type="InterPro" id="IPR003004">
    <property type="entry name" value="GspF/PilC"/>
</dbReference>
<comment type="similarity">
    <text evidence="2">Belongs to the GSP F family.</text>
</comment>
<evidence type="ECO:0000256" key="5">
    <source>
        <dbReference type="ARBA" id="ARBA00022989"/>
    </source>
</evidence>
<evidence type="ECO:0000256" key="2">
    <source>
        <dbReference type="ARBA" id="ARBA00005745"/>
    </source>
</evidence>
<dbReference type="EMBL" id="JARRAG010000002">
    <property type="protein sequence ID" value="MDG3004023.1"/>
    <property type="molecule type" value="Genomic_DNA"/>
</dbReference>
<keyword evidence="6 7" id="KW-0472">Membrane</keyword>
<keyword evidence="10" id="KW-1185">Reference proteome</keyword>
<feature type="domain" description="Type II secretion system protein GspF" evidence="8">
    <location>
        <begin position="25"/>
        <end position="144"/>
    </location>
</feature>
<dbReference type="InterPro" id="IPR042094">
    <property type="entry name" value="T2SS_GspF_sf"/>
</dbReference>
<comment type="caution">
    <text evidence="9">The sequence shown here is derived from an EMBL/GenBank/DDBJ whole genome shotgun (WGS) entry which is preliminary data.</text>
</comment>
<feature type="transmembrane region" description="Helical" evidence="7">
    <location>
        <begin position="121"/>
        <end position="143"/>
    </location>
</feature>
<dbReference type="RefSeq" id="WP_277860385.1">
    <property type="nucleotide sequence ID" value="NZ_JARRAG010000002.1"/>
</dbReference>
<feature type="transmembrane region" description="Helical" evidence="7">
    <location>
        <begin position="172"/>
        <end position="190"/>
    </location>
</feature>
<dbReference type="PANTHER" id="PTHR30012:SF0">
    <property type="entry name" value="TYPE II SECRETION SYSTEM PROTEIN F-RELATED"/>
    <property type="match status" value="1"/>
</dbReference>
<keyword evidence="4 7" id="KW-0812">Transmembrane</keyword>
<evidence type="ECO:0000256" key="3">
    <source>
        <dbReference type="ARBA" id="ARBA00022475"/>
    </source>
</evidence>
<evidence type="ECO:0000259" key="8">
    <source>
        <dbReference type="Pfam" id="PF00482"/>
    </source>
</evidence>
<name>A0ABT6F8V7_9BACT</name>
<feature type="transmembrane region" description="Helical" evidence="7">
    <location>
        <begin position="324"/>
        <end position="350"/>
    </location>
</feature>
<dbReference type="Proteomes" id="UP001216907">
    <property type="component" value="Unassembled WGS sequence"/>
</dbReference>
<dbReference type="Pfam" id="PF00482">
    <property type="entry name" value="T2SSF"/>
    <property type="match status" value="2"/>
</dbReference>
<feature type="domain" description="Type II secretion system protein GspF" evidence="8">
    <location>
        <begin position="224"/>
        <end position="344"/>
    </location>
</feature>
<dbReference type="InterPro" id="IPR018076">
    <property type="entry name" value="T2SS_GspF_dom"/>
</dbReference>
<gene>
    <name evidence="9" type="ORF">PZE19_09585</name>
</gene>
<evidence type="ECO:0000313" key="9">
    <source>
        <dbReference type="EMBL" id="MDG3004023.1"/>
    </source>
</evidence>
<evidence type="ECO:0000256" key="4">
    <source>
        <dbReference type="ARBA" id="ARBA00022692"/>
    </source>
</evidence>
<evidence type="ECO:0000256" key="1">
    <source>
        <dbReference type="ARBA" id="ARBA00004651"/>
    </source>
</evidence>
<keyword evidence="5 7" id="KW-1133">Transmembrane helix</keyword>
<accession>A0ABT6F8V7</accession>
<sequence>MASTGSEGGGVRPVSVEELVALNEEIAALVRAGSPLEAGLGRSGAELPGNLGRIAATLSERMKRGESLVEALDAEKATIPPLYRAVVEAGARTGNVSAALEGMTRYLRGFADARDAVGLALWYPLVVATLAYILFVGIVVVVAPRFGAAFTSLGLPATRALDVVVWLGRTAWLWWPIWPIALAAIAVAWVRSGRASRFDAGSWTFLGLFPWMRSLVRDYQSAGFAELLALLLENQIAYPKAVTLAAEATGNAALIAEARAIAGDLERGRSAQEAVAGGAFRSFSPMLRWVLAHGRSEGSMVRALRNLAPMYRTRAALTAEKMRVLLPALVIILVGTSATLLYALTLFLPLSGMLNELAGP</sequence>
<comment type="subcellular location">
    <subcellularLocation>
        <location evidence="1">Cell membrane</location>
        <topology evidence="1">Multi-pass membrane protein</topology>
    </subcellularLocation>
</comment>
<dbReference type="Gene3D" id="1.20.81.30">
    <property type="entry name" value="Type II secretion system (T2SS), domain F"/>
    <property type="match status" value="2"/>
</dbReference>
<proteinExistence type="inferred from homology"/>
<evidence type="ECO:0000313" key="10">
    <source>
        <dbReference type="Proteomes" id="UP001216907"/>
    </source>
</evidence>